<proteinExistence type="predicted"/>
<dbReference type="EMBL" id="JAGTTL010000004">
    <property type="protein sequence ID" value="KAK6323488.1"/>
    <property type="molecule type" value="Genomic_DNA"/>
</dbReference>
<organism evidence="1 2">
    <name type="scientific">Coregonus suidteri</name>
    <dbReference type="NCBI Taxonomy" id="861788"/>
    <lineage>
        <taxon>Eukaryota</taxon>
        <taxon>Metazoa</taxon>
        <taxon>Chordata</taxon>
        <taxon>Craniata</taxon>
        <taxon>Vertebrata</taxon>
        <taxon>Euteleostomi</taxon>
        <taxon>Actinopterygii</taxon>
        <taxon>Neopterygii</taxon>
        <taxon>Teleostei</taxon>
        <taxon>Protacanthopterygii</taxon>
        <taxon>Salmoniformes</taxon>
        <taxon>Salmonidae</taxon>
        <taxon>Coregoninae</taxon>
        <taxon>Coregonus</taxon>
    </lineage>
</organism>
<gene>
    <name evidence="1" type="ORF">J4Q44_G00058270</name>
</gene>
<reference evidence="1 2" key="1">
    <citation type="submission" date="2021-04" db="EMBL/GenBank/DDBJ databases">
        <authorList>
            <person name="De Guttry C."/>
            <person name="Zahm M."/>
            <person name="Klopp C."/>
            <person name="Cabau C."/>
            <person name="Louis A."/>
            <person name="Berthelot C."/>
            <person name="Parey E."/>
            <person name="Roest Crollius H."/>
            <person name="Montfort J."/>
            <person name="Robinson-Rechavi M."/>
            <person name="Bucao C."/>
            <person name="Bouchez O."/>
            <person name="Gislard M."/>
            <person name="Lluch J."/>
            <person name="Milhes M."/>
            <person name="Lampietro C."/>
            <person name="Lopez Roques C."/>
            <person name="Donnadieu C."/>
            <person name="Braasch I."/>
            <person name="Desvignes T."/>
            <person name="Postlethwait J."/>
            <person name="Bobe J."/>
            <person name="Wedekind C."/>
            <person name="Guiguen Y."/>
        </authorList>
    </citation>
    <scope>NUCLEOTIDE SEQUENCE [LARGE SCALE GENOMIC DNA]</scope>
    <source>
        <strain evidence="1">Cs_M1</strain>
        <tissue evidence="1">Blood</tissue>
    </source>
</reference>
<protein>
    <submittedName>
        <fullName evidence="1">Uncharacterized protein</fullName>
    </submittedName>
</protein>
<dbReference type="Proteomes" id="UP001356427">
    <property type="component" value="Unassembled WGS sequence"/>
</dbReference>
<sequence>MFRRRHKNLSLRRPDTLDRGRAECATRLTNDTFFTSYEKHLLAPWDAKHVYQQAPGTKEHITVLACFNAAGEDVPPFIIYPKCFPGGHYTLGGPYLVPPPSLLEPAVPSISTSSPVTTGGSSAPAPVPALALEEHPLIEGGLIAKDLGHILTVLKYRLDRYRRLPVVATCLTGEEYTCQWQERGEKERAEAEEKERRAALRTQRAQERAAMDETIDAIASAGPPAGTLTT</sequence>
<accession>A0AAN8M2F9</accession>
<name>A0AAN8M2F9_9TELE</name>
<dbReference type="AlphaFoldDB" id="A0AAN8M2F9"/>
<evidence type="ECO:0000313" key="2">
    <source>
        <dbReference type="Proteomes" id="UP001356427"/>
    </source>
</evidence>
<evidence type="ECO:0000313" key="1">
    <source>
        <dbReference type="EMBL" id="KAK6323488.1"/>
    </source>
</evidence>
<keyword evidence="2" id="KW-1185">Reference proteome</keyword>
<comment type="caution">
    <text evidence="1">The sequence shown here is derived from an EMBL/GenBank/DDBJ whole genome shotgun (WGS) entry which is preliminary data.</text>
</comment>